<dbReference type="OrthoDB" id="9811343at2"/>
<keyword evidence="4 7" id="KW-0812">Transmembrane</keyword>
<dbReference type="GO" id="GO:0005886">
    <property type="term" value="C:plasma membrane"/>
    <property type="evidence" value="ECO:0007669"/>
    <property type="project" value="UniProtKB-SubCell"/>
</dbReference>
<dbReference type="Pfam" id="PF04226">
    <property type="entry name" value="Transgly_assoc"/>
    <property type="match status" value="1"/>
</dbReference>
<evidence type="ECO:0000313" key="8">
    <source>
        <dbReference type="EMBL" id="AKV04533.1"/>
    </source>
</evidence>
<keyword evidence="5 7" id="KW-1133">Transmembrane helix</keyword>
<evidence type="ECO:0000313" key="9">
    <source>
        <dbReference type="Proteomes" id="UP000064967"/>
    </source>
</evidence>
<evidence type="ECO:0000256" key="4">
    <source>
        <dbReference type="ARBA" id="ARBA00022692"/>
    </source>
</evidence>
<accession>A0A0K1QFN1</accession>
<evidence type="ECO:0000256" key="7">
    <source>
        <dbReference type="SAM" id="Phobius"/>
    </source>
</evidence>
<keyword evidence="6 7" id="KW-0472">Membrane</keyword>
<name>A0A0K1QFN1_9BACT</name>
<organism evidence="8 9">
    <name type="scientific">Labilithrix luteola</name>
    <dbReference type="NCBI Taxonomy" id="1391654"/>
    <lineage>
        <taxon>Bacteria</taxon>
        <taxon>Pseudomonadati</taxon>
        <taxon>Myxococcota</taxon>
        <taxon>Polyangia</taxon>
        <taxon>Polyangiales</taxon>
        <taxon>Labilitrichaceae</taxon>
        <taxon>Labilithrix</taxon>
    </lineage>
</organism>
<comment type="similarity">
    <text evidence="2">Belongs to the UPF0410 family.</text>
</comment>
<evidence type="ECO:0000256" key="5">
    <source>
        <dbReference type="ARBA" id="ARBA00022989"/>
    </source>
</evidence>
<dbReference type="RefSeq" id="WP_146655134.1">
    <property type="nucleotide sequence ID" value="NZ_CP012333.1"/>
</dbReference>
<dbReference type="PANTHER" id="PTHR33884:SF3">
    <property type="entry name" value="UPF0410 PROTEIN YMGE"/>
    <property type="match status" value="1"/>
</dbReference>
<dbReference type="Proteomes" id="UP000064967">
    <property type="component" value="Chromosome"/>
</dbReference>
<evidence type="ECO:0000256" key="3">
    <source>
        <dbReference type="ARBA" id="ARBA00022475"/>
    </source>
</evidence>
<dbReference type="KEGG" id="llu:AKJ09_11196"/>
<evidence type="ECO:0000256" key="6">
    <source>
        <dbReference type="ARBA" id="ARBA00023136"/>
    </source>
</evidence>
<evidence type="ECO:0000256" key="1">
    <source>
        <dbReference type="ARBA" id="ARBA00004651"/>
    </source>
</evidence>
<dbReference type="EMBL" id="CP012333">
    <property type="protein sequence ID" value="AKV04533.1"/>
    <property type="molecule type" value="Genomic_DNA"/>
</dbReference>
<keyword evidence="9" id="KW-1185">Reference proteome</keyword>
<proteinExistence type="inferred from homology"/>
<feature type="transmembrane region" description="Helical" evidence="7">
    <location>
        <begin position="64"/>
        <end position="83"/>
    </location>
</feature>
<keyword evidence="3" id="KW-1003">Cell membrane</keyword>
<sequence>MGLLTFILLGLVAGLIARALMPGRQSMGLVATTLLGIAGSFVGGLLGSLFHGGRNGHLLDLRPSGIIGSILGALIVLFLFTRISRHRAAAT</sequence>
<dbReference type="PANTHER" id="PTHR33884">
    <property type="entry name" value="UPF0410 PROTEIN YMGE"/>
    <property type="match status" value="1"/>
</dbReference>
<gene>
    <name evidence="8" type="ORF">AKJ09_11196</name>
</gene>
<feature type="transmembrane region" description="Helical" evidence="7">
    <location>
        <begin position="29"/>
        <end position="52"/>
    </location>
</feature>
<protein>
    <submittedName>
        <fullName evidence="8">Putative membrane protein</fullName>
    </submittedName>
</protein>
<comment type="subcellular location">
    <subcellularLocation>
        <location evidence="1">Cell membrane</location>
        <topology evidence="1">Multi-pass membrane protein</topology>
    </subcellularLocation>
</comment>
<reference evidence="8 9" key="1">
    <citation type="submission" date="2015-08" db="EMBL/GenBank/DDBJ databases">
        <authorList>
            <person name="Babu N.S."/>
            <person name="Beckwith C.J."/>
            <person name="Beseler K.G."/>
            <person name="Brison A."/>
            <person name="Carone J.V."/>
            <person name="Caskin T.P."/>
            <person name="Diamond M."/>
            <person name="Durham M.E."/>
            <person name="Foxe J.M."/>
            <person name="Go M."/>
            <person name="Henderson B.A."/>
            <person name="Jones I.B."/>
            <person name="McGettigan J.A."/>
            <person name="Micheletti S.J."/>
            <person name="Nasrallah M.E."/>
            <person name="Ortiz D."/>
            <person name="Piller C.R."/>
            <person name="Privatt S.R."/>
            <person name="Schneider S.L."/>
            <person name="Sharp S."/>
            <person name="Smith T.C."/>
            <person name="Stanton J.D."/>
            <person name="Ullery H.E."/>
            <person name="Wilson R.J."/>
            <person name="Serrano M.G."/>
            <person name="Buck G."/>
            <person name="Lee V."/>
            <person name="Wang Y."/>
            <person name="Carvalho R."/>
            <person name="Voegtly L."/>
            <person name="Shi R."/>
            <person name="Duckworth R."/>
            <person name="Johnson A."/>
            <person name="Loviza R."/>
            <person name="Walstead R."/>
            <person name="Shah Z."/>
            <person name="Kiflezghi M."/>
            <person name="Wade K."/>
            <person name="Ball S.L."/>
            <person name="Bradley K.W."/>
            <person name="Asai D.J."/>
            <person name="Bowman C.A."/>
            <person name="Russell D.A."/>
            <person name="Pope W.H."/>
            <person name="Jacobs-Sera D."/>
            <person name="Hendrix R.W."/>
            <person name="Hatfull G.F."/>
        </authorList>
    </citation>
    <scope>NUCLEOTIDE SEQUENCE [LARGE SCALE GENOMIC DNA]</scope>
    <source>
        <strain evidence="8 9">DSM 27648</strain>
    </source>
</reference>
<dbReference type="STRING" id="1391654.AKJ09_11196"/>
<dbReference type="AlphaFoldDB" id="A0A0K1QFN1"/>
<evidence type="ECO:0000256" key="2">
    <source>
        <dbReference type="ARBA" id="ARBA00011006"/>
    </source>
</evidence>
<dbReference type="InterPro" id="IPR007341">
    <property type="entry name" value="Transgly_assoc"/>
</dbReference>